<dbReference type="InterPro" id="IPR011993">
    <property type="entry name" value="PH-like_dom_sf"/>
</dbReference>
<dbReference type="InterPro" id="IPR008936">
    <property type="entry name" value="Rho_GTPase_activation_prot"/>
</dbReference>
<evidence type="ECO:0000256" key="3">
    <source>
        <dbReference type="SAM" id="MobiDB-lite"/>
    </source>
</evidence>
<dbReference type="PROSITE" id="PS00509">
    <property type="entry name" value="RAS_GTPASE_ACTIV_1"/>
    <property type="match status" value="1"/>
</dbReference>
<dbReference type="PROSITE" id="PS50018">
    <property type="entry name" value="RAS_GTPASE_ACTIV_2"/>
    <property type="match status" value="1"/>
</dbReference>
<feature type="compositionally biased region" description="Polar residues" evidence="3">
    <location>
        <begin position="559"/>
        <end position="568"/>
    </location>
</feature>
<dbReference type="GeneID" id="66128540"/>
<dbReference type="PANTHER" id="PTHR10194">
    <property type="entry name" value="RAS GTPASE-ACTIVATING PROTEINS"/>
    <property type="match status" value="1"/>
</dbReference>
<evidence type="ECO:0000313" key="6">
    <source>
        <dbReference type="Proteomes" id="UP001196530"/>
    </source>
</evidence>
<dbReference type="PANTHER" id="PTHR10194:SF142">
    <property type="entry name" value="NEUROFIBROMIN"/>
    <property type="match status" value="1"/>
</dbReference>
<keyword evidence="2" id="KW-0597">Phosphoprotein</keyword>
<comment type="caution">
    <text evidence="5">The sequence shown here is derived from an EMBL/GenBank/DDBJ whole genome shotgun (WGS) entry which is preliminary data.</text>
</comment>
<dbReference type="Gene3D" id="2.30.29.30">
    <property type="entry name" value="Pleckstrin-homology domain (PH domain)/Phosphotyrosine-binding domain (PTB)"/>
    <property type="match status" value="1"/>
</dbReference>
<sequence length="2747" mass="314009">MSSVLQEADQTQGPIESIIAALYARIESILPIKSGMSVSQIESDHNYKEAKNHLCKVADSMWINDIAACTANTIEHINQFDNNVPIEERKPTSIASLELILGLLVDFINVIWSSHHLKIDSNKETSSENSELAISQANISKRLYFKPRKIARPIAKRLISLLGDLKTQTCCIQAVQILTSNHSYTAKFSEYERKDIQRIDGYCDDIVKYLAASNASEFFEFLENKYRRVGFEALFVPRSDFIGLAYLDSDNIIAYLKIVKNVIQLTTRQSQQNLILYWSSESIYNWAVTRTRDFLKSTKSVNVNTQAELLFDYVYKFAEVKAYLLSVYRFLATILLLTPAAYERYLDERQSKSSTLTLKRSVARLSSKHKFLNDLTQIFQKAPSSTDSLIKVMLVGSSLSLYEPHHPLSKFATNTYDQLRLDLSMDNMQYYPSNLEPELVDSYRIEVYAAGFILRPKKLTLEAIDAFQNYSSKPICLSNITGGIKTLVNKLATGKFLLAYLKTLFPYMLSTLQKLSIQNTTSYTVLDTDSLPSNDSNESVVDIRDALQQSIAARKAQSKTELSTTPTAESEVVDSSASTSHVQSSAAKEVPPSRYIPTTIHSTEPNSTMLKNVYRPKNFSSKVIAPLKHTLSTSSSSLAMASISSAPSSAPSTYSTTSGPVSSKDIKGGSSSSRRSTQSSSTSSSTTSHSNDDAPHLVKMKVNVLATSRQSLINILQTLKYCPTIFFHVLTPEAENSLSVFEEQFSVAMAPIVKLILGEDPYVTNSVREFLISFPKSAASSIQENAYMGHLASMVILDLISKMCISKHTNREELEKMLFLSTEFASLRMEYFDYRNFSLSNPLIYEFHKSGKCSKLLQSFEKAVYLGLFSDNAETHRQSRFLLSNFLQMVTGGHHLPTCFQDTSSHLARAILSDKLPSGTMAMRKKLRDHLANLETPNEILLDIWNTMYERLKLSSAIESGSLKSSSSTSNLDQVQYEDYADYLASLGGILMSPDFEGDPRHYVFQEKLRKFLNSKVINLFSSDPKEREEAREVLCVSMHPFLCGIYLELLTKHFWKFEAAYEKKEYHICEVMVSVLRTISQIDYESLFFHTGEFCELNLKILVMMDSEIDNDYSFLKLKLKLCKLQSSFLPRLDDLSLNGNILRKNQYAKIIANYLENSFNYRFIQEKEDENKRVLRFEYKPTNANTSRTQKVLQQDLNDIHYDIKVETSLILKIILFGLPLDASNGGMHGRVHGNLANEVAFSNYFNLFVRILEHLDVSDQPQGMNMADRHRSSIIVKNIIQALINLLKSNSDLGLKHSLPLGYHENILLRSSFLNVFTSIVKNLSIQMNADSDSQRKEIMTEGLGLVAIDRLLLYSCTQVCPTSEVDDFAKSLLTLTNDKELELSMITSLLRADILDTSDYVEILRSNTVATRMVALYSHRVAKNYLVSILRPIFHQLQNSGEYFEIEKISVDDESCEENLRLFMKYFTMIVDAITNSVDQIPKGLRLISKTIYDTTSITFPESKLSVLGAFLFLRLFNPAIVSPEGLNILPLMSVPMKRSLMQIARILQLLANESSISVKIPLLQTKIEELKEQKAKINKFMVEVTNISDAALLSDDSENLIDDGSIETEYSFFHNFLYDHWLDVRMIYSKPSPIFDVPMEERFVMIREIDSFLSRSGVPKRITVYEIPESIKKDQSERGVQLYDFMSQVSLPDRQFKPMIKESITRDGFPLVIVDMFQIYREEEKPSPEILCYQLFLTSSKYWENPYCILFDCTAYNNDTLLSPVLDLMFTLLAEKYRKNLKRLYFFNVSHRYLNSLKEAKHHFENANMLSDCEVFFVSANEDEKAFAKQGLIYYTNAVTKDARVTFHDVSLYQESVKRFIPVKLKIGNKFLQIFSAQPQRLKFGQKMKTLYLVDIYQITTLSTMSPSNFTGVANEMSTTDTLTDFRLILTSTKKAEIMRTIYFSKSKYSTEVLDNEEDRNIEKSIGKLLNITLTGLLSQYDEVRNAAFRLLTAMTDCFRLSVGKKIVSSDAMEFPYGDVQYIFALSDQLAANHPQLTYDFLSGFFDTLEYCQEQEQDAYVIYTSPWIKNIFIHVYSADSIKGPRRTSDLIRKFVRASRKSKSTTLAFALYIWGELCLEDRLVEIVIDEIISAAIDHEAEGHGWEEITKYWPLTPTVEICGLLIHRLRERSYFINNDESELESHTRWIETTVLTRFLTFLVFDSIIFVQMYISDIFYLVTIYMDQGPLEFRTSILRLVMRALHSFLSRENLTPAQIKLIREKIELFEGARFRMLFGLTRYDGIASTTTEQAGIEMVNKSHSIATVTESLISFLKDLCDPADYELHLIKWNSYVLNIAFLDEAQLQGRAMLVLGSLVREGVSHSIVTKFLKVLAEMLTVQEQNIQQDIDDKLYMVICVLHSFTKLTEGVPSSSPFAPQFFWIGFALSLSDNVILYQFAIKIMNAALKKVASYLSDSDIEIRDYLFDHRTVFEGCLEELESLHDIDVSKNHFDVLMTSVCSKGLQIPFATDPTFGFLETLLSARYRESMKFVKKFDRQFDLNTISYAFYLFVFSQNDSELMSTLYECGMRDFEMVRISDNYHIPKVFLDFCNSDTPDVYVNTLNLCRCFNAQKGDETIIYKCLKLYDIIIERYPKIAWRAFNLMIKTIRKVAETSTSTRLLHTTLNTISSMITCPEYNYRNAYAQELLIKVDEAGLSGIKAWEFMYTDRSSGFLSPLESKQKLKRNKLIRILVEKITAAHIHEE</sequence>
<feature type="compositionally biased region" description="Low complexity" evidence="3">
    <location>
        <begin position="575"/>
        <end position="587"/>
    </location>
</feature>
<dbReference type="InterPro" id="IPR023152">
    <property type="entry name" value="RasGAP_CS"/>
</dbReference>
<feature type="compositionally biased region" description="Low complexity" evidence="3">
    <location>
        <begin position="670"/>
        <end position="689"/>
    </location>
</feature>
<dbReference type="GO" id="GO:0007165">
    <property type="term" value="P:signal transduction"/>
    <property type="evidence" value="ECO:0007669"/>
    <property type="project" value="UniProtKB-ARBA"/>
</dbReference>
<dbReference type="GO" id="GO:0005096">
    <property type="term" value="F:GTPase activator activity"/>
    <property type="evidence" value="ECO:0007669"/>
    <property type="project" value="UniProtKB-KW"/>
</dbReference>
<reference evidence="5" key="1">
    <citation type="journal article" date="2021" name="G3 (Bethesda)">
        <title>Genomic diversity, chromosomal rearrangements, and interspecies hybridization in the ogataea polymorpha species complex.</title>
        <authorList>
            <person name="Hanson S.J."/>
            <person name="Cinneide E.O."/>
            <person name="Salzberg L.I."/>
            <person name="Wolfe K.H."/>
            <person name="McGowan J."/>
            <person name="Fitzpatrick D.A."/>
            <person name="Matlin K."/>
        </authorList>
    </citation>
    <scope>NUCLEOTIDE SEQUENCE</scope>
    <source>
        <strain evidence="5">61-244</strain>
    </source>
</reference>
<dbReference type="InterPro" id="IPR039360">
    <property type="entry name" value="Ras_GTPase"/>
</dbReference>
<evidence type="ECO:0000313" key="5">
    <source>
        <dbReference type="EMBL" id="KAG7816447.1"/>
    </source>
</evidence>
<dbReference type="InterPro" id="IPR036865">
    <property type="entry name" value="CRAL-TRIO_dom_sf"/>
</dbReference>
<name>A0AAN6I3I5_PICAN</name>
<keyword evidence="1" id="KW-0343">GTPase activation</keyword>
<feature type="compositionally biased region" description="Polar residues" evidence="3">
    <location>
        <begin position="599"/>
        <end position="609"/>
    </location>
</feature>
<evidence type="ECO:0000259" key="4">
    <source>
        <dbReference type="PROSITE" id="PS50018"/>
    </source>
</evidence>
<evidence type="ECO:0000256" key="1">
    <source>
        <dbReference type="ARBA" id="ARBA00022468"/>
    </source>
</evidence>
<dbReference type="SMART" id="SM00323">
    <property type="entry name" value="RasGAP"/>
    <property type="match status" value="1"/>
</dbReference>
<dbReference type="SUPFAM" id="SSF48350">
    <property type="entry name" value="GTPase activation domain, GAP"/>
    <property type="match status" value="1"/>
</dbReference>
<dbReference type="CDD" id="cd05392">
    <property type="entry name" value="RasGAP_Neurofibromin_like"/>
    <property type="match status" value="1"/>
</dbReference>
<dbReference type="Gene3D" id="3.40.525.10">
    <property type="entry name" value="CRAL-TRIO lipid binding domain"/>
    <property type="match status" value="1"/>
</dbReference>
<organism evidence="5 6">
    <name type="scientific">Pichia angusta</name>
    <name type="common">Yeast</name>
    <name type="synonym">Hansenula polymorpha</name>
    <dbReference type="NCBI Taxonomy" id="870730"/>
    <lineage>
        <taxon>Eukaryota</taxon>
        <taxon>Fungi</taxon>
        <taxon>Dikarya</taxon>
        <taxon>Ascomycota</taxon>
        <taxon>Saccharomycotina</taxon>
        <taxon>Pichiomycetes</taxon>
        <taxon>Pichiales</taxon>
        <taxon>Pichiaceae</taxon>
        <taxon>Ogataea</taxon>
    </lineage>
</organism>
<gene>
    <name evidence="5" type="ORF">KL928_004489</name>
</gene>
<protein>
    <recommendedName>
        <fullName evidence="4">Ras-GAP domain-containing protein</fullName>
    </recommendedName>
</protein>
<accession>A0AAN6I3I5</accession>
<proteinExistence type="predicted"/>
<feature type="region of interest" description="Disordered" evidence="3">
    <location>
        <begin position="555"/>
        <end position="609"/>
    </location>
</feature>
<dbReference type="InterPro" id="IPR001936">
    <property type="entry name" value="RasGAP_dom"/>
</dbReference>
<evidence type="ECO:0000256" key="2">
    <source>
        <dbReference type="ARBA" id="ARBA00022553"/>
    </source>
</evidence>
<dbReference type="RefSeq" id="XP_043057981.1">
    <property type="nucleotide sequence ID" value="XM_043205192.1"/>
</dbReference>
<dbReference type="EMBL" id="JAHLUX010000010">
    <property type="protein sequence ID" value="KAG7816447.1"/>
    <property type="molecule type" value="Genomic_DNA"/>
</dbReference>
<feature type="region of interest" description="Disordered" evidence="3">
    <location>
        <begin position="645"/>
        <end position="694"/>
    </location>
</feature>
<feature type="compositionally biased region" description="Low complexity" evidence="3">
    <location>
        <begin position="645"/>
        <end position="658"/>
    </location>
</feature>
<dbReference type="Pfam" id="PF00616">
    <property type="entry name" value="RasGAP"/>
    <property type="match status" value="1"/>
</dbReference>
<dbReference type="Proteomes" id="UP001196530">
    <property type="component" value="Unassembled WGS sequence"/>
</dbReference>
<dbReference type="Gene3D" id="1.10.506.10">
    <property type="entry name" value="GTPase Activation - p120gap, domain 1"/>
    <property type="match status" value="1"/>
</dbReference>
<feature type="domain" description="Ras-GAP" evidence="4">
    <location>
        <begin position="1368"/>
        <end position="1557"/>
    </location>
</feature>